<dbReference type="Proteomes" id="UP000640052">
    <property type="component" value="Unassembled WGS sequence"/>
</dbReference>
<evidence type="ECO:0000313" key="4">
    <source>
        <dbReference type="Proteomes" id="UP000640052"/>
    </source>
</evidence>
<evidence type="ECO:0000256" key="1">
    <source>
        <dbReference type="SAM" id="MobiDB-lite"/>
    </source>
</evidence>
<feature type="compositionally biased region" description="Basic and acidic residues" evidence="1">
    <location>
        <begin position="1"/>
        <end position="11"/>
    </location>
</feature>
<feature type="compositionally biased region" description="Basic and acidic residues" evidence="1">
    <location>
        <begin position="198"/>
        <end position="209"/>
    </location>
</feature>
<organism evidence="3 4">
    <name type="scientific">Acrocarpospora phusangensis</name>
    <dbReference type="NCBI Taxonomy" id="1070424"/>
    <lineage>
        <taxon>Bacteria</taxon>
        <taxon>Bacillati</taxon>
        <taxon>Actinomycetota</taxon>
        <taxon>Actinomycetes</taxon>
        <taxon>Streptosporangiales</taxon>
        <taxon>Streptosporangiaceae</taxon>
        <taxon>Acrocarpospora</taxon>
    </lineage>
</organism>
<feature type="region of interest" description="Disordered" evidence="1">
    <location>
        <begin position="1"/>
        <end position="66"/>
    </location>
</feature>
<evidence type="ECO:0000259" key="2">
    <source>
        <dbReference type="Pfam" id="PF26136"/>
    </source>
</evidence>
<dbReference type="AlphaFoldDB" id="A0A919QB73"/>
<keyword evidence="4" id="KW-1185">Reference proteome</keyword>
<feature type="domain" description="SCO6045-like C-terminal" evidence="2">
    <location>
        <begin position="111"/>
        <end position="197"/>
    </location>
</feature>
<feature type="compositionally biased region" description="Basic residues" evidence="1">
    <location>
        <begin position="210"/>
        <end position="225"/>
    </location>
</feature>
<comment type="caution">
    <text evidence="3">The sequence shown here is derived from an EMBL/GenBank/DDBJ whole genome shotgun (WGS) entry which is preliminary data.</text>
</comment>
<dbReference type="InterPro" id="IPR058711">
    <property type="entry name" value="SCO6045-like_C"/>
</dbReference>
<protein>
    <recommendedName>
        <fullName evidence="2">SCO6045-like C-terminal domain-containing protein</fullName>
    </recommendedName>
</protein>
<dbReference type="EMBL" id="BOOA01000028">
    <property type="protein sequence ID" value="GIH25448.1"/>
    <property type="molecule type" value="Genomic_DNA"/>
</dbReference>
<gene>
    <name evidence="3" type="ORF">Aph01nite_37580</name>
</gene>
<reference evidence="3" key="1">
    <citation type="submission" date="2021-01" db="EMBL/GenBank/DDBJ databases">
        <title>Whole genome shotgun sequence of Acrocarpospora phusangensis NBRC 108782.</title>
        <authorList>
            <person name="Komaki H."/>
            <person name="Tamura T."/>
        </authorList>
    </citation>
    <scope>NUCLEOTIDE SEQUENCE</scope>
    <source>
        <strain evidence="3">NBRC 108782</strain>
    </source>
</reference>
<evidence type="ECO:0000313" key="3">
    <source>
        <dbReference type="EMBL" id="GIH25448.1"/>
    </source>
</evidence>
<dbReference type="Pfam" id="PF26136">
    <property type="entry name" value="SCO6045_C"/>
    <property type="match status" value="1"/>
</dbReference>
<sequence length="225" mass="23620">MTDDVLRHHPYPDAPEQPPMAAGSLAGFSPLSGAVNAGDATRRTGAKPGPITEGSTEIDVTGGSPEVDVTGGSIEIDVTGGSPEVDVSGGSIEIDVSGGSTGIEEARRRLAEAEGRLLAALVAGGTEPPGFDGARLKIQAHSLIAKRRGLVAAAVPGLVAALGKDFPREFFTYADGRPKPPGGSRADAHTFIEWLRAEGRLPEPSEPRKTPRRRWWHRKKEPQSP</sequence>
<feature type="region of interest" description="Disordered" evidence="1">
    <location>
        <begin position="198"/>
        <end position="225"/>
    </location>
</feature>
<name>A0A919QB73_9ACTN</name>
<accession>A0A919QB73</accession>
<proteinExistence type="predicted"/>